<proteinExistence type="predicted"/>
<dbReference type="Proteomes" id="UP000250235">
    <property type="component" value="Unassembled WGS sequence"/>
</dbReference>
<accession>A0A2Z7A3B2</accession>
<evidence type="ECO:0000313" key="3">
    <source>
        <dbReference type="Proteomes" id="UP000250235"/>
    </source>
</evidence>
<feature type="region of interest" description="Disordered" evidence="1">
    <location>
        <begin position="102"/>
        <end position="143"/>
    </location>
</feature>
<keyword evidence="3" id="KW-1185">Reference proteome</keyword>
<feature type="compositionally biased region" description="Polar residues" evidence="1">
    <location>
        <begin position="105"/>
        <end position="130"/>
    </location>
</feature>
<reference evidence="2 3" key="1">
    <citation type="journal article" date="2015" name="Proc. Natl. Acad. Sci. U.S.A.">
        <title>The resurrection genome of Boea hygrometrica: A blueprint for survival of dehydration.</title>
        <authorList>
            <person name="Xiao L."/>
            <person name="Yang G."/>
            <person name="Zhang L."/>
            <person name="Yang X."/>
            <person name="Zhao S."/>
            <person name="Ji Z."/>
            <person name="Zhou Q."/>
            <person name="Hu M."/>
            <person name="Wang Y."/>
            <person name="Chen M."/>
            <person name="Xu Y."/>
            <person name="Jin H."/>
            <person name="Xiao X."/>
            <person name="Hu G."/>
            <person name="Bao F."/>
            <person name="Hu Y."/>
            <person name="Wan P."/>
            <person name="Li L."/>
            <person name="Deng X."/>
            <person name="Kuang T."/>
            <person name="Xiang C."/>
            <person name="Zhu J.K."/>
            <person name="Oliver M.J."/>
            <person name="He Y."/>
        </authorList>
    </citation>
    <scope>NUCLEOTIDE SEQUENCE [LARGE SCALE GENOMIC DNA]</scope>
    <source>
        <strain evidence="3">cv. XS01</strain>
    </source>
</reference>
<sequence>MARSGAPRSTSGRAARAQDVRLVCASCRAALASRARPSRTSCAFMRAILKSALARGGGPVVDSRFLFSDLKFDKLDTIMAIRIDQIRETLALIPLLGIRIRPRSETPSSGCTRSPDEISTNEYSTSSWPETNFPAKTAAAAAA</sequence>
<gene>
    <name evidence="2" type="ORF">F511_45401</name>
</gene>
<organism evidence="2 3">
    <name type="scientific">Dorcoceras hygrometricum</name>
    <dbReference type="NCBI Taxonomy" id="472368"/>
    <lineage>
        <taxon>Eukaryota</taxon>
        <taxon>Viridiplantae</taxon>
        <taxon>Streptophyta</taxon>
        <taxon>Embryophyta</taxon>
        <taxon>Tracheophyta</taxon>
        <taxon>Spermatophyta</taxon>
        <taxon>Magnoliopsida</taxon>
        <taxon>eudicotyledons</taxon>
        <taxon>Gunneridae</taxon>
        <taxon>Pentapetalae</taxon>
        <taxon>asterids</taxon>
        <taxon>lamiids</taxon>
        <taxon>Lamiales</taxon>
        <taxon>Gesneriaceae</taxon>
        <taxon>Didymocarpoideae</taxon>
        <taxon>Trichosporeae</taxon>
        <taxon>Loxocarpinae</taxon>
        <taxon>Dorcoceras</taxon>
    </lineage>
</organism>
<evidence type="ECO:0000256" key="1">
    <source>
        <dbReference type="SAM" id="MobiDB-lite"/>
    </source>
</evidence>
<evidence type="ECO:0000313" key="2">
    <source>
        <dbReference type="EMBL" id="KZV07116.1"/>
    </source>
</evidence>
<dbReference type="EMBL" id="KV042463">
    <property type="protein sequence ID" value="KZV07116.1"/>
    <property type="molecule type" value="Genomic_DNA"/>
</dbReference>
<dbReference type="AlphaFoldDB" id="A0A2Z7A3B2"/>
<protein>
    <submittedName>
        <fullName evidence="2">Uncharacterized protein</fullName>
    </submittedName>
</protein>
<name>A0A2Z7A3B2_9LAMI</name>